<feature type="non-terminal residue" evidence="11">
    <location>
        <position position="1697"/>
    </location>
</feature>
<comment type="similarity">
    <text evidence="6">Belongs to the CAMSAP1 family.</text>
</comment>
<comment type="subcellular location">
    <subcellularLocation>
        <location evidence="1">Cytoplasm</location>
        <location evidence="1">Cytoskeleton</location>
    </subcellularLocation>
</comment>
<dbReference type="InterPro" id="IPR011033">
    <property type="entry name" value="PRC_barrel-like_sf"/>
</dbReference>
<feature type="domain" description="Calponin-homology (CH)" evidence="9">
    <location>
        <begin position="167"/>
        <end position="307"/>
    </location>
</feature>
<reference evidence="11 12" key="1">
    <citation type="submission" date="2013-11" db="EMBL/GenBank/DDBJ databases">
        <title>Genome sequencing of Stegodyphus mimosarum.</title>
        <authorList>
            <person name="Bechsgaard J."/>
        </authorList>
    </citation>
    <scope>NUCLEOTIDE SEQUENCE [LARGE SCALE GENOMIC DNA]</scope>
</reference>
<dbReference type="GO" id="GO:0031175">
    <property type="term" value="P:neuron projection development"/>
    <property type="evidence" value="ECO:0007669"/>
    <property type="project" value="InterPro"/>
</dbReference>
<sequence length="1697" mass="193212">MVHLSAPLFLVRERDDYQLILAKQRASVLWLLSKAYMPKIPSELYEPCYRDHEGNDRLKPQIVHALANAELYCLALANIYADPNYHNLNHHGIIQVLTRKGIEINEPMDANLTETVLVQTAPIRMNAHMAVIEGIMALFIKEVLIPEKVVEVVSRFSVVNPESELPYDCEEAALLWINKCCIKMRHKIEEELSTSHSSDSPDSSHPQRGNSPFIALAQDLGDLSDGCCLSALLSLYCPRYFKWQDIHLHDPISLADSVHNLQLVQKFCQEHLPQDIYCLSLEDMVYMHPSIVPNVLAFIADLMYIFEIRPPKHICRPGARIEREDEAKMVDVSNLNGQRQSPLQNCRIRNFQKSVSPIPDLRSGNYEISRSGSWQRPQKSLSARKINMQDDRKLESSRSLRRTHSVNFSEVNRHGELSVAPSDQRYHPEEDEELASYFSSKHPHSQSQYNLLDQEDNRRLTRHTNDHSQRLQQQAQGHYQVFHTEKPYQDASSPGHLESLSETNEFTGGKWAEPREQLAKSGLQRSPSSYEIHQLSPSKQIVKGRGYSCQRSQSDLHLSQEKRPTNKQNAESENNLYQVQSVSHEHYSPRTFTKEPRRNRNSFHESSHSENLGSNGPTSRRYSTDCGKWVSGDIENQSKHLSGSLTWRKPKDLFSQSEWNKENVDLENSGNFQSSEDQRANEDQGGVISFANLSKQKNNSGTAINIVYTHQDKENEQGTYKKATRPGYLHINKSHPMTDNTSPTSSYGTSSEWAKSDAKSQPTSDSSVAAQMLDIRLKLEEKRKRIEQEKALLESLSKKQREKMGKAAFLQAVKGGGSNTPNRDDRYDTNYSRTRQFSVEDISDDLDTVRRKWLERKNAELDLENDMQSEDIQQSIEQLNCSLSDLQSDISRLTEQQEMIQKLLKSNTPPQNDLQAYFLHDQNVPKQNKTPSKWAEPVNTFQNSNVYPQNMMAPEIHPHVGSRGHWGQPVIPFGGYQQQQPQQQNIPMWQQTSQSLRPSSAEPQVMYGQLMNMQSHMYERPPSTVPFNQGFSLHPQQLPQNYNNYYAPNPYYSNETQSSNPQNQSQYPYGAYQQTNYPVMQNTFTRNMSQGPIRSDSRSFHLHQNPSETYPADESDNYTHPSNGNSADIQYDALRSETRTSPHDSSALNVTTDEFGRPSRSSELQHSPPNKPVLGKTFRVAKSKVTSPSSPNYKQQTSFNQNTEEPQVQNDQSEGQNSNIEQQQLNDKGFYISFEEEPRKPKPKLKPKHLKARNQQKKIDSEYRKSDNSDNQSIENTGTSRQQWNKKSHNDQALETENSTNEESVSESAEKIPEGSASQPHTGVGFVVCATSTEGDPDKELEMTRRKEMIMMMSLRRRAEQEKKKNEKQQEYLRKKEEERIKREQQEKKKEEEKLRRQLILEQYRQRKAQEEEDGTSGGSSRGREETTAASRGATMTRSKSRSASVTRPRQRSGHSSNSRNQNVSSPSSLDSPVGRGSQYNLAGGYPDEVSSEHGYAPSPCRTRNYPHSSPISPTSYPSSPGPLLSGMLGGGSRNRSTPSDGLSDSSSTVSSAWASEYTGPKLFVKPSTKSNRGIVTNAVNTVLAGAVNSETKRKVLEEIERSEGKHFLILFRDAGCQFRALYSYNPETEEVIKLYGIGPRVITDKMMDRFYKYNSGGKSFTQIHTKHLTATIDAFTIQNSLWQGKKTTMAPKRDYY</sequence>
<name>A0A087SXT1_STEMI</name>
<dbReference type="SUPFAM" id="SSF47576">
    <property type="entry name" value="Calponin-homology domain, CH-domain"/>
    <property type="match status" value="1"/>
</dbReference>
<feature type="compositionally biased region" description="Polar residues" evidence="8">
    <location>
        <begin position="609"/>
        <end position="621"/>
    </location>
</feature>
<keyword evidence="4 7" id="KW-0175">Coiled coil</keyword>
<evidence type="ECO:0000256" key="3">
    <source>
        <dbReference type="ARBA" id="ARBA00022701"/>
    </source>
</evidence>
<evidence type="ECO:0000256" key="1">
    <source>
        <dbReference type="ARBA" id="ARBA00004245"/>
    </source>
</evidence>
<feature type="compositionally biased region" description="Polar residues" evidence="8">
    <location>
        <begin position="1184"/>
        <end position="1218"/>
    </location>
</feature>
<dbReference type="STRING" id="407821.A0A087SXT1"/>
<keyword evidence="5" id="KW-0206">Cytoskeleton</keyword>
<feature type="region of interest" description="Disordered" evidence="8">
    <location>
        <begin position="729"/>
        <end position="767"/>
    </location>
</feature>
<dbReference type="SUPFAM" id="SSF50346">
    <property type="entry name" value="PRC-barrel domain"/>
    <property type="match status" value="1"/>
</dbReference>
<dbReference type="EMBL" id="KK112443">
    <property type="protein sequence ID" value="KFM57670.1"/>
    <property type="molecule type" value="Genomic_DNA"/>
</dbReference>
<feature type="compositionally biased region" description="Basic and acidic residues" evidence="8">
    <location>
        <begin position="583"/>
        <end position="608"/>
    </location>
</feature>
<dbReference type="FunFam" id="3.10.20.360:FF:000002">
    <property type="entry name" value="Patronin, isoform M"/>
    <property type="match status" value="1"/>
</dbReference>
<dbReference type="PANTHER" id="PTHR21595">
    <property type="entry name" value="PATRONIN"/>
    <property type="match status" value="1"/>
</dbReference>
<evidence type="ECO:0000256" key="6">
    <source>
        <dbReference type="PROSITE-ProRule" id="PRU00841"/>
    </source>
</evidence>
<dbReference type="InterPro" id="IPR032940">
    <property type="entry name" value="CAMSAP"/>
</dbReference>
<dbReference type="GO" id="GO:0051011">
    <property type="term" value="F:microtubule minus-end binding"/>
    <property type="evidence" value="ECO:0007669"/>
    <property type="project" value="TreeGrafter"/>
</dbReference>
<dbReference type="InterPro" id="IPR022613">
    <property type="entry name" value="CH_CAMSAP_2"/>
</dbReference>
<evidence type="ECO:0000256" key="4">
    <source>
        <dbReference type="ARBA" id="ARBA00023054"/>
    </source>
</evidence>
<feature type="region of interest" description="Disordered" evidence="8">
    <location>
        <begin position="1237"/>
        <end position="1322"/>
    </location>
</feature>
<dbReference type="InterPro" id="IPR031372">
    <property type="entry name" value="CAMSAP_CC1"/>
</dbReference>
<feature type="compositionally biased region" description="Low complexity" evidence="8">
    <location>
        <begin position="1509"/>
        <end position="1527"/>
    </location>
</feature>
<dbReference type="InterPro" id="IPR001715">
    <property type="entry name" value="CH_dom"/>
</dbReference>
<comment type="domain">
    <text evidence="6">The CKK domain binds microtubules.</text>
</comment>
<dbReference type="Pfam" id="PF11971">
    <property type="entry name" value="CAMSAP_CH"/>
    <property type="match status" value="1"/>
</dbReference>
<dbReference type="GO" id="GO:0036449">
    <property type="term" value="C:microtubule minus-end"/>
    <property type="evidence" value="ECO:0007669"/>
    <property type="project" value="TreeGrafter"/>
</dbReference>
<accession>A0A087SXT1</accession>
<evidence type="ECO:0000256" key="5">
    <source>
        <dbReference type="ARBA" id="ARBA00023212"/>
    </source>
</evidence>
<dbReference type="GO" id="GO:0005516">
    <property type="term" value="F:calmodulin binding"/>
    <property type="evidence" value="ECO:0007669"/>
    <property type="project" value="InterPro"/>
</dbReference>
<feature type="compositionally biased region" description="Polar residues" evidence="8">
    <location>
        <begin position="1434"/>
        <end position="1471"/>
    </location>
</feature>
<feature type="compositionally biased region" description="Polar residues" evidence="8">
    <location>
        <begin position="735"/>
        <end position="767"/>
    </location>
</feature>
<dbReference type="GO" id="GO:0030507">
    <property type="term" value="F:spectrin binding"/>
    <property type="evidence" value="ECO:0007669"/>
    <property type="project" value="InterPro"/>
</dbReference>
<keyword evidence="12" id="KW-1185">Reference proteome</keyword>
<dbReference type="GO" id="GO:0031122">
    <property type="term" value="P:cytoplasmic microtubule organization"/>
    <property type="evidence" value="ECO:0007669"/>
    <property type="project" value="TreeGrafter"/>
</dbReference>
<feature type="coiled-coil region" evidence="7">
    <location>
        <begin position="869"/>
        <end position="903"/>
    </location>
</feature>
<evidence type="ECO:0000256" key="7">
    <source>
        <dbReference type="SAM" id="Coils"/>
    </source>
</evidence>
<feature type="compositionally biased region" description="Basic and acidic residues" evidence="8">
    <location>
        <begin position="1357"/>
        <end position="1396"/>
    </location>
</feature>
<feature type="compositionally biased region" description="Polar residues" evidence="8">
    <location>
        <begin position="523"/>
        <end position="539"/>
    </location>
</feature>
<dbReference type="SMART" id="SM01051">
    <property type="entry name" value="CAMSAP_CKK"/>
    <property type="match status" value="1"/>
</dbReference>
<feature type="compositionally biased region" description="Polar residues" evidence="8">
    <location>
        <begin position="366"/>
        <end position="381"/>
    </location>
</feature>
<dbReference type="Pfam" id="PF17095">
    <property type="entry name" value="CAMSAP_CC1"/>
    <property type="match status" value="1"/>
</dbReference>
<proteinExistence type="inferred from homology"/>
<feature type="region of interest" description="Disordered" evidence="8">
    <location>
        <begin position="487"/>
        <end position="624"/>
    </location>
</feature>
<feature type="compositionally biased region" description="Polar residues" evidence="8">
    <location>
        <begin position="1269"/>
        <end position="1285"/>
    </location>
</feature>
<dbReference type="PANTHER" id="PTHR21595:SF0">
    <property type="entry name" value="PATRONIN"/>
    <property type="match status" value="1"/>
</dbReference>
<feature type="compositionally biased region" description="Polar residues" evidence="8">
    <location>
        <begin position="566"/>
        <end position="582"/>
    </location>
</feature>
<dbReference type="PROSITE" id="PS51508">
    <property type="entry name" value="CKK"/>
    <property type="match status" value="1"/>
</dbReference>
<protein>
    <submittedName>
        <fullName evidence="11">Short spindle protein 4</fullName>
    </submittedName>
</protein>
<evidence type="ECO:0000259" key="10">
    <source>
        <dbReference type="PROSITE" id="PS51508"/>
    </source>
</evidence>
<keyword evidence="3 6" id="KW-0493">Microtubule</keyword>
<feature type="compositionally biased region" description="Polar residues" evidence="8">
    <location>
        <begin position="1159"/>
        <end position="1168"/>
    </location>
</feature>
<dbReference type="Proteomes" id="UP000054359">
    <property type="component" value="Unassembled WGS sequence"/>
</dbReference>
<dbReference type="PROSITE" id="PS50021">
    <property type="entry name" value="CH"/>
    <property type="match status" value="1"/>
</dbReference>
<feature type="compositionally biased region" description="Basic residues" evidence="8">
    <location>
        <begin position="1241"/>
        <end position="1256"/>
    </location>
</feature>
<feature type="region of interest" description="Disordered" evidence="8">
    <location>
        <begin position="1087"/>
        <end position="1218"/>
    </location>
</feature>
<gene>
    <name evidence="11" type="ORF">X975_15627</name>
</gene>
<dbReference type="OrthoDB" id="2125658at2759"/>
<evidence type="ECO:0000313" key="11">
    <source>
        <dbReference type="EMBL" id="KFM57670.1"/>
    </source>
</evidence>
<feature type="compositionally biased region" description="Polar residues" evidence="8">
    <location>
        <begin position="1118"/>
        <end position="1128"/>
    </location>
</feature>
<dbReference type="InterPro" id="IPR036872">
    <property type="entry name" value="CH_dom_sf"/>
</dbReference>
<feature type="domain" description="CKK" evidence="10">
    <location>
        <begin position="1560"/>
        <end position="1693"/>
    </location>
</feature>
<feature type="compositionally biased region" description="Low complexity" evidence="8">
    <location>
        <begin position="1295"/>
        <end position="1307"/>
    </location>
</feature>
<dbReference type="InterPro" id="IPR038209">
    <property type="entry name" value="CKK_dom_sf"/>
</dbReference>
<dbReference type="Pfam" id="PF25532">
    <property type="entry name" value="CH_CAMSAP2_N"/>
    <property type="match status" value="1"/>
</dbReference>
<feature type="coiled-coil region" evidence="7">
    <location>
        <begin position="769"/>
        <end position="803"/>
    </location>
</feature>
<dbReference type="Pfam" id="PF08683">
    <property type="entry name" value="CAMSAP_CKK"/>
    <property type="match status" value="1"/>
</dbReference>
<dbReference type="OMA" id="GTEWRAS"/>
<organism evidence="11 12">
    <name type="scientific">Stegodyphus mimosarum</name>
    <name type="common">African social velvet spider</name>
    <dbReference type="NCBI Taxonomy" id="407821"/>
    <lineage>
        <taxon>Eukaryota</taxon>
        <taxon>Metazoa</taxon>
        <taxon>Ecdysozoa</taxon>
        <taxon>Arthropoda</taxon>
        <taxon>Chelicerata</taxon>
        <taxon>Arachnida</taxon>
        <taxon>Araneae</taxon>
        <taxon>Araneomorphae</taxon>
        <taxon>Entelegynae</taxon>
        <taxon>Eresoidea</taxon>
        <taxon>Eresidae</taxon>
        <taxon>Stegodyphus</taxon>
    </lineage>
</organism>
<feature type="region of interest" description="Disordered" evidence="8">
    <location>
        <begin position="366"/>
        <end position="432"/>
    </location>
</feature>
<dbReference type="GO" id="GO:0007026">
    <property type="term" value="P:negative regulation of microtubule depolymerization"/>
    <property type="evidence" value="ECO:0007669"/>
    <property type="project" value="TreeGrafter"/>
</dbReference>
<dbReference type="InterPro" id="IPR014797">
    <property type="entry name" value="CKK_CAMSAP"/>
</dbReference>
<feature type="compositionally biased region" description="Low complexity" evidence="8">
    <location>
        <begin position="1035"/>
        <end position="1069"/>
    </location>
</feature>
<feature type="compositionally biased region" description="Polar residues" evidence="8">
    <location>
        <begin position="1143"/>
        <end position="1152"/>
    </location>
</feature>
<feature type="compositionally biased region" description="Basic and acidic residues" evidence="8">
    <location>
        <begin position="1257"/>
        <end position="1268"/>
    </location>
</feature>
<feature type="region of interest" description="Disordered" evidence="8">
    <location>
        <begin position="1027"/>
        <end position="1069"/>
    </location>
</feature>
<keyword evidence="2" id="KW-0963">Cytoplasm</keyword>
<feature type="region of interest" description="Disordered" evidence="8">
    <location>
        <begin position="1356"/>
        <end position="1548"/>
    </location>
</feature>
<evidence type="ECO:0000256" key="8">
    <source>
        <dbReference type="SAM" id="MobiDB-lite"/>
    </source>
</evidence>
<feature type="compositionally biased region" description="Low complexity" evidence="8">
    <location>
        <begin position="1537"/>
        <end position="1548"/>
    </location>
</feature>
<dbReference type="InterPro" id="IPR058042">
    <property type="entry name" value="CAMSAP_N"/>
</dbReference>
<evidence type="ECO:0000313" key="12">
    <source>
        <dbReference type="Proteomes" id="UP000054359"/>
    </source>
</evidence>
<feature type="compositionally biased region" description="Basic and acidic residues" evidence="8">
    <location>
        <begin position="387"/>
        <end position="398"/>
    </location>
</feature>
<dbReference type="Gene3D" id="3.10.20.360">
    <property type="entry name" value="CKK domain"/>
    <property type="match status" value="1"/>
</dbReference>
<evidence type="ECO:0000259" key="9">
    <source>
        <dbReference type="PROSITE" id="PS50021"/>
    </source>
</evidence>
<evidence type="ECO:0000256" key="2">
    <source>
        <dbReference type="ARBA" id="ARBA00022490"/>
    </source>
</evidence>